<organism evidence="1">
    <name type="scientific">marine sediment metagenome</name>
    <dbReference type="NCBI Taxonomy" id="412755"/>
    <lineage>
        <taxon>unclassified sequences</taxon>
        <taxon>metagenomes</taxon>
        <taxon>ecological metagenomes</taxon>
    </lineage>
</organism>
<accession>X1TMD3</accession>
<reference evidence="1" key="1">
    <citation type="journal article" date="2014" name="Front. Microbiol.">
        <title>High frequency of phylogenetically diverse reductive dehalogenase-homologous genes in deep subseafloor sedimentary metagenomes.</title>
        <authorList>
            <person name="Kawai M."/>
            <person name="Futagami T."/>
            <person name="Toyoda A."/>
            <person name="Takaki Y."/>
            <person name="Nishi S."/>
            <person name="Hori S."/>
            <person name="Arai W."/>
            <person name="Tsubouchi T."/>
            <person name="Morono Y."/>
            <person name="Uchiyama I."/>
            <person name="Ito T."/>
            <person name="Fujiyama A."/>
            <person name="Inagaki F."/>
            <person name="Takami H."/>
        </authorList>
    </citation>
    <scope>NUCLEOTIDE SEQUENCE</scope>
    <source>
        <strain evidence="1">Expedition CK06-06</strain>
    </source>
</reference>
<evidence type="ECO:0000313" key="1">
    <source>
        <dbReference type="EMBL" id="GAI88735.1"/>
    </source>
</evidence>
<dbReference type="EMBL" id="BARW01022761">
    <property type="protein sequence ID" value="GAI88735.1"/>
    <property type="molecule type" value="Genomic_DNA"/>
</dbReference>
<proteinExistence type="predicted"/>
<protein>
    <submittedName>
        <fullName evidence="1">Uncharacterized protein</fullName>
    </submittedName>
</protein>
<gene>
    <name evidence="1" type="ORF">S12H4_37897</name>
</gene>
<comment type="caution">
    <text evidence="1">The sequence shown here is derived from an EMBL/GenBank/DDBJ whole genome shotgun (WGS) entry which is preliminary data.</text>
</comment>
<dbReference type="AlphaFoldDB" id="X1TMD3"/>
<name>X1TMD3_9ZZZZ</name>
<sequence>MDNDEKLNKIEEILEQGDGKQKSVKVTHTLLFGRWKISTKITFLDRRVNWIKSI</sequence>